<dbReference type="Proteomes" id="UP000765845">
    <property type="component" value="Unassembled WGS sequence"/>
</dbReference>
<evidence type="ECO:0000313" key="10">
    <source>
        <dbReference type="Proteomes" id="UP000765845"/>
    </source>
</evidence>
<keyword evidence="6 7" id="KW-0472">Membrane</keyword>
<evidence type="ECO:0000256" key="1">
    <source>
        <dbReference type="ARBA" id="ARBA00004533"/>
    </source>
</evidence>
<dbReference type="EMBL" id="JAAWWK010000001">
    <property type="protein sequence ID" value="NKI16272.1"/>
    <property type="molecule type" value="Genomic_DNA"/>
</dbReference>
<evidence type="ECO:0000256" key="7">
    <source>
        <dbReference type="SAM" id="Phobius"/>
    </source>
</evidence>
<feature type="domain" description="Mce/MlaD" evidence="8">
    <location>
        <begin position="157"/>
        <end position="215"/>
    </location>
</feature>
<keyword evidence="4 7" id="KW-0812">Transmembrane</keyword>
<evidence type="ECO:0000256" key="2">
    <source>
        <dbReference type="ARBA" id="ARBA00022475"/>
    </source>
</evidence>
<evidence type="ECO:0000256" key="5">
    <source>
        <dbReference type="ARBA" id="ARBA00022989"/>
    </source>
</evidence>
<dbReference type="InterPro" id="IPR003399">
    <property type="entry name" value="Mce/MlaD"/>
</dbReference>
<dbReference type="PANTHER" id="PTHR30462">
    <property type="entry name" value="INTERMEMBRANE TRANSPORT PROTEIN PQIB-RELATED"/>
    <property type="match status" value="1"/>
</dbReference>
<dbReference type="PANTHER" id="PTHR30462:SF0">
    <property type="entry name" value="INTERMEMBRANE TRANSPORT PROTEIN YEBT"/>
    <property type="match status" value="1"/>
</dbReference>
<feature type="domain" description="Mce/MlaD" evidence="8">
    <location>
        <begin position="514"/>
        <end position="604"/>
    </location>
</feature>
<proteinExistence type="predicted"/>
<evidence type="ECO:0000256" key="4">
    <source>
        <dbReference type="ARBA" id="ARBA00022692"/>
    </source>
</evidence>
<keyword evidence="10" id="KW-1185">Reference proteome</keyword>
<keyword evidence="2" id="KW-1003">Cell membrane</keyword>
<evidence type="ECO:0000256" key="6">
    <source>
        <dbReference type="ARBA" id="ARBA00023136"/>
    </source>
</evidence>
<name>A0ABX1GCZ3_9GAMM</name>
<evidence type="ECO:0000313" key="9">
    <source>
        <dbReference type="EMBL" id="NKI16272.1"/>
    </source>
</evidence>
<dbReference type="InterPro" id="IPR051800">
    <property type="entry name" value="PqiA-PqiB_transport"/>
</dbReference>
<dbReference type="RefSeq" id="WP_168448799.1">
    <property type="nucleotide sequence ID" value="NZ_JAAWWK010000001.1"/>
</dbReference>
<sequence>MTKDTYPQAEQRRKTGLSVVWLLPLIAAGLALWLLYQNMQSSGLVVTVHFDDGSGITAGKTPVVYQGITVGTVSELALDDDLDGVIAKVELQLQIEPLIRKDTRFWLVKPQISLSGVSGLDTLVAGNYISFQPGEGEPATEFRALTEPPPFAASAPGLPLTLKADTLGSLTVGAPVLFQQIDVGDVEGYQLTDEGVEIALRIQPRYQHLVNQHSRFWNASGVRINAGLQGVAIETGSLASVISGGVAFDSPSGGGKVDAGMQFKLYDSRERARGGRDITLHFPSAEGLSIGTELRLNGIGVGRIDELAFTRGNPLNGVDATLRVYAPYDQHLNGNSAFWLVSPQISSRGVEGLDTLIGGPYIAWRTDGGPGTDKAHYTALREPPEKRIEAPGLRVVLRADDLGSVSVGSKVLFKKIPVGEVETIHLQRDGVDIGVFIHDRYRHLVGKESLFWNASGVSISGGLGGLDIKTESVTSILSGGIAFHTPEVRHPKAAWNGLRFTLHKDYDSTFADKGREISIYLSSGTSINKGTEIKYQGIKVGEVIAVELDSSMKGVMVTARLTPSAKSLAREGSRFWVVKPQLGLVGTRNLETLVTGAYISVSPGAGKQTTAFIGLDHPPHLRKPDSGLNLVLSAPSRGSIKEGVKVFYRDIPVGEVFGYELAEDAQRTLIHVNIEPRYATLVRHNSKFWNSSGIAVKFGLFSGTTIRSKSVESLLEGGIAFATPPGKNGLAPPAESSQHFPLHKEVESHWLEWSPRIPLTAVAD</sequence>
<gene>
    <name evidence="9" type="ORF">HCU74_02450</name>
</gene>
<evidence type="ECO:0000256" key="3">
    <source>
        <dbReference type="ARBA" id="ARBA00022519"/>
    </source>
</evidence>
<reference evidence="9 10" key="1">
    <citation type="submission" date="2020-04" db="EMBL/GenBank/DDBJ databases">
        <authorList>
            <person name="Yoon J."/>
        </authorList>
    </citation>
    <scope>NUCLEOTIDE SEQUENCE [LARGE SCALE GENOMIC DNA]</scope>
    <source>
        <strain evidence="9 10">KMU-166</strain>
    </source>
</reference>
<comment type="caution">
    <text evidence="9">The sequence shown here is derived from an EMBL/GenBank/DDBJ whole genome shotgun (WGS) entry which is preliminary data.</text>
</comment>
<protein>
    <submittedName>
        <fullName evidence="9">MCE family protein</fullName>
    </submittedName>
</protein>
<keyword evidence="3" id="KW-0997">Cell inner membrane</keyword>
<organism evidence="9 10">
    <name type="scientific">Spongiibacter thalassae</name>
    <dbReference type="NCBI Taxonomy" id="2721624"/>
    <lineage>
        <taxon>Bacteria</taxon>
        <taxon>Pseudomonadati</taxon>
        <taxon>Pseudomonadota</taxon>
        <taxon>Gammaproteobacteria</taxon>
        <taxon>Cellvibrionales</taxon>
        <taxon>Spongiibacteraceae</taxon>
        <taxon>Spongiibacter</taxon>
    </lineage>
</organism>
<dbReference type="Pfam" id="PF02470">
    <property type="entry name" value="MlaD"/>
    <property type="match status" value="6"/>
</dbReference>
<feature type="domain" description="Mce/MlaD" evidence="8">
    <location>
        <begin position="43"/>
        <end position="134"/>
    </location>
</feature>
<feature type="transmembrane region" description="Helical" evidence="7">
    <location>
        <begin position="16"/>
        <end position="36"/>
    </location>
</feature>
<keyword evidence="5 7" id="KW-1133">Transmembrane helix</keyword>
<feature type="domain" description="Mce/MlaD" evidence="8">
    <location>
        <begin position="275"/>
        <end position="363"/>
    </location>
</feature>
<feature type="domain" description="Mce/MlaD" evidence="8">
    <location>
        <begin position="629"/>
        <end position="701"/>
    </location>
</feature>
<feature type="domain" description="Mce/MlaD" evidence="8">
    <location>
        <begin position="392"/>
        <end position="449"/>
    </location>
</feature>
<accession>A0ABX1GCZ3</accession>
<comment type="subcellular location">
    <subcellularLocation>
        <location evidence="1">Cell inner membrane</location>
    </subcellularLocation>
</comment>
<evidence type="ECO:0000259" key="8">
    <source>
        <dbReference type="Pfam" id="PF02470"/>
    </source>
</evidence>